<evidence type="ECO:0000256" key="4">
    <source>
        <dbReference type="ARBA" id="ARBA00022741"/>
    </source>
</evidence>
<comment type="catalytic activity">
    <reaction evidence="8 9">
        <text>(R)-4'-phosphopantetheine + ATP + H(+) = 3'-dephospho-CoA + diphosphate</text>
        <dbReference type="Rhea" id="RHEA:19801"/>
        <dbReference type="ChEBI" id="CHEBI:15378"/>
        <dbReference type="ChEBI" id="CHEBI:30616"/>
        <dbReference type="ChEBI" id="CHEBI:33019"/>
        <dbReference type="ChEBI" id="CHEBI:57328"/>
        <dbReference type="ChEBI" id="CHEBI:61723"/>
        <dbReference type="EC" id="2.7.7.3"/>
    </reaction>
</comment>
<keyword evidence="2 9" id="KW-0808">Transferase</keyword>
<feature type="binding site" evidence="9">
    <location>
        <position position="10"/>
    </location>
    <ligand>
        <name>substrate</name>
    </ligand>
</feature>
<evidence type="ECO:0000313" key="11">
    <source>
        <dbReference type="EMBL" id="ROH93303.1"/>
    </source>
</evidence>
<dbReference type="AlphaFoldDB" id="A0A3N0VKK7"/>
<feature type="binding site" evidence="9">
    <location>
        <begin position="10"/>
        <end position="11"/>
    </location>
    <ligand>
        <name>ATP</name>
        <dbReference type="ChEBI" id="CHEBI:30616"/>
    </ligand>
</feature>
<dbReference type="GO" id="GO:0005524">
    <property type="term" value="F:ATP binding"/>
    <property type="evidence" value="ECO:0007669"/>
    <property type="project" value="UniProtKB-KW"/>
</dbReference>
<dbReference type="InterPro" id="IPR014729">
    <property type="entry name" value="Rossmann-like_a/b/a_fold"/>
</dbReference>
<evidence type="ECO:0000256" key="5">
    <source>
        <dbReference type="ARBA" id="ARBA00022840"/>
    </source>
</evidence>
<dbReference type="HAMAP" id="MF_00151">
    <property type="entry name" value="PPAT_bact"/>
    <property type="match status" value="1"/>
</dbReference>
<evidence type="ECO:0000256" key="3">
    <source>
        <dbReference type="ARBA" id="ARBA00022695"/>
    </source>
</evidence>
<dbReference type="PANTHER" id="PTHR21342">
    <property type="entry name" value="PHOSPHOPANTETHEINE ADENYLYLTRANSFERASE"/>
    <property type="match status" value="1"/>
</dbReference>
<name>A0A3N0VKK7_9GAMM</name>
<feature type="domain" description="Cytidyltransferase-like" evidence="10">
    <location>
        <begin position="7"/>
        <end position="134"/>
    </location>
</feature>
<dbReference type="InParanoid" id="A0A3N0VKK7"/>
<comment type="similarity">
    <text evidence="9">Belongs to the bacterial CoaD family.</text>
</comment>
<dbReference type="EC" id="2.7.7.3" evidence="9"/>
<dbReference type="FunCoup" id="A0A3N0VKK7">
    <property type="interactions" value="452"/>
</dbReference>
<sequence length="172" mass="18867">MTIIAAYSGTFDPVTLGHNDIIHRAARMFPKLIVAVGSNIAKNPRFTLEERCALIRAAAADLKNVEVIGFSGLVVDFAREHGVTVLVRGVRNGVDVDYEKQMAVMNRDLYPKLDTVMLTPSPQYAHLSSSLVRELAGLGAPVEKLVPPPVIAPLLERFGRPTPDAGTRRRRR</sequence>
<evidence type="ECO:0000256" key="1">
    <source>
        <dbReference type="ARBA" id="ARBA00022490"/>
    </source>
</evidence>
<keyword evidence="5 9" id="KW-0067">ATP-binding</keyword>
<feature type="binding site" evidence="9">
    <location>
        <position position="18"/>
    </location>
    <ligand>
        <name>ATP</name>
        <dbReference type="ChEBI" id="CHEBI:30616"/>
    </ligand>
</feature>
<dbReference type="UniPathway" id="UPA00241">
    <property type="reaction ID" value="UER00355"/>
</dbReference>
<dbReference type="InterPro" id="IPR001980">
    <property type="entry name" value="PPAT"/>
</dbReference>
<dbReference type="InterPro" id="IPR004821">
    <property type="entry name" value="Cyt_trans-like"/>
</dbReference>
<feature type="binding site" evidence="9">
    <location>
        <position position="42"/>
    </location>
    <ligand>
        <name>substrate</name>
    </ligand>
</feature>
<keyword evidence="6 9" id="KW-0460">Magnesium</keyword>
<evidence type="ECO:0000256" key="2">
    <source>
        <dbReference type="ARBA" id="ARBA00022679"/>
    </source>
</evidence>
<feature type="binding site" evidence="9">
    <location>
        <begin position="89"/>
        <end position="91"/>
    </location>
    <ligand>
        <name>ATP</name>
        <dbReference type="ChEBI" id="CHEBI:30616"/>
    </ligand>
</feature>
<organism evidence="11 12">
    <name type="scientific">Stagnimonas aquatica</name>
    <dbReference type="NCBI Taxonomy" id="2689987"/>
    <lineage>
        <taxon>Bacteria</taxon>
        <taxon>Pseudomonadati</taxon>
        <taxon>Pseudomonadota</taxon>
        <taxon>Gammaproteobacteria</taxon>
        <taxon>Nevskiales</taxon>
        <taxon>Nevskiaceae</taxon>
        <taxon>Stagnimonas</taxon>
    </lineage>
</organism>
<reference evidence="11 12" key="1">
    <citation type="submission" date="2018-10" db="EMBL/GenBank/DDBJ databases">
        <authorList>
            <person name="Chen W.-M."/>
        </authorList>
    </citation>
    <scope>NUCLEOTIDE SEQUENCE [LARGE SCALE GENOMIC DNA]</scope>
    <source>
        <strain evidence="11 12">THS-13</strain>
    </source>
</reference>
<feature type="binding site" evidence="9">
    <location>
        <begin position="124"/>
        <end position="130"/>
    </location>
    <ligand>
        <name>ATP</name>
        <dbReference type="ChEBI" id="CHEBI:30616"/>
    </ligand>
</feature>
<evidence type="ECO:0000259" key="10">
    <source>
        <dbReference type="Pfam" id="PF01467"/>
    </source>
</evidence>
<dbReference type="NCBIfam" id="TIGR00125">
    <property type="entry name" value="cyt_tran_rel"/>
    <property type="match status" value="1"/>
</dbReference>
<dbReference type="Pfam" id="PF01467">
    <property type="entry name" value="CTP_transf_like"/>
    <property type="match status" value="1"/>
</dbReference>
<feature type="binding site" evidence="9">
    <location>
        <position position="99"/>
    </location>
    <ligand>
        <name>ATP</name>
        <dbReference type="ChEBI" id="CHEBI:30616"/>
    </ligand>
</feature>
<dbReference type="GO" id="GO:0015937">
    <property type="term" value="P:coenzyme A biosynthetic process"/>
    <property type="evidence" value="ECO:0007669"/>
    <property type="project" value="UniProtKB-UniRule"/>
</dbReference>
<comment type="function">
    <text evidence="9">Reversibly transfers an adenylyl group from ATP to 4'-phosphopantetheine, yielding dephospho-CoA (dPCoA) and pyrophosphate.</text>
</comment>
<dbReference type="Proteomes" id="UP000282106">
    <property type="component" value="Unassembled WGS sequence"/>
</dbReference>
<evidence type="ECO:0000313" key="12">
    <source>
        <dbReference type="Proteomes" id="UP000282106"/>
    </source>
</evidence>
<feature type="binding site" evidence="9">
    <location>
        <position position="74"/>
    </location>
    <ligand>
        <name>substrate</name>
    </ligand>
</feature>
<dbReference type="EMBL" id="RJVO01000001">
    <property type="protein sequence ID" value="ROH93303.1"/>
    <property type="molecule type" value="Genomic_DNA"/>
</dbReference>
<dbReference type="NCBIfam" id="TIGR01510">
    <property type="entry name" value="coaD_prev_kdtB"/>
    <property type="match status" value="1"/>
</dbReference>
<feature type="site" description="Transition state stabilizer" evidence="9">
    <location>
        <position position="18"/>
    </location>
</feature>
<feature type="binding site" evidence="9">
    <location>
        <position position="88"/>
    </location>
    <ligand>
        <name>substrate</name>
    </ligand>
</feature>
<comment type="cofactor">
    <cofactor evidence="9">
        <name>Mg(2+)</name>
        <dbReference type="ChEBI" id="CHEBI:18420"/>
    </cofactor>
</comment>
<protein>
    <recommendedName>
        <fullName evidence="9">Phosphopantetheine adenylyltransferase</fullName>
        <ecNumber evidence="9">2.7.7.3</ecNumber>
    </recommendedName>
    <alternativeName>
        <fullName evidence="9">Dephospho-CoA pyrophosphorylase</fullName>
    </alternativeName>
    <alternativeName>
        <fullName evidence="9">Pantetheine-phosphate adenylyltransferase</fullName>
        <shortName evidence="9">PPAT</shortName>
    </alternativeName>
</protein>
<keyword evidence="7 9" id="KW-0173">Coenzyme A biosynthesis</keyword>
<keyword evidence="12" id="KW-1185">Reference proteome</keyword>
<comment type="subunit">
    <text evidence="9">Homohexamer.</text>
</comment>
<dbReference type="GO" id="GO:0005737">
    <property type="term" value="C:cytoplasm"/>
    <property type="evidence" value="ECO:0007669"/>
    <property type="project" value="UniProtKB-SubCell"/>
</dbReference>
<dbReference type="PRINTS" id="PR01020">
    <property type="entry name" value="LPSBIOSNTHSS"/>
</dbReference>
<dbReference type="SUPFAM" id="SSF52374">
    <property type="entry name" value="Nucleotidylyl transferase"/>
    <property type="match status" value="1"/>
</dbReference>
<comment type="pathway">
    <text evidence="9">Cofactor biosynthesis; coenzyme A biosynthesis; CoA from (R)-pantothenate: step 4/5.</text>
</comment>
<comment type="caution">
    <text evidence="11">The sequence shown here is derived from an EMBL/GenBank/DDBJ whole genome shotgun (WGS) entry which is preliminary data.</text>
</comment>
<gene>
    <name evidence="9" type="primary">coaD</name>
    <name evidence="11" type="ORF">ED208_01915</name>
</gene>
<evidence type="ECO:0000256" key="6">
    <source>
        <dbReference type="ARBA" id="ARBA00022842"/>
    </source>
</evidence>
<dbReference type="GO" id="GO:0004595">
    <property type="term" value="F:pantetheine-phosphate adenylyltransferase activity"/>
    <property type="evidence" value="ECO:0007669"/>
    <property type="project" value="UniProtKB-UniRule"/>
</dbReference>
<dbReference type="PANTHER" id="PTHR21342:SF1">
    <property type="entry name" value="PHOSPHOPANTETHEINE ADENYLYLTRANSFERASE"/>
    <property type="match status" value="1"/>
</dbReference>
<dbReference type="RefSeq" id="WP_123210158.1">
    <property type="nucleotide sequence ID" value="NZ_RJVO01000001.1"/>
</dbReference>
<keyword evidence="3 9" id="KW-0548">Nucleotidyltransferase</keyword>
<keyword evidence="1 9" id="KW-0963">Cytoplasm</keyword>
<evidence type="ECO:0000256" key="9">
    <source>
        <dbReference type="HAMAP-Rule" id="MF_00151"/>
    </source>
</evidence>
<evidence type="ECO:0000256" key="8">
    <source>
        <dbReference type="ARBA" id="ARBA00029346"/>
    </source>
</evidence>
<evidence type="ECO:0000256" key="7">
    <source>
        <dbReference type="ARBA" id="ARBA00022993"/>
    </source>
</evidence>
<keyword evidence="4 9" id="KW-0547">Nucleotide-binding</keyword>
<dbReference type="Gene3D" id="3.40.50.620">
    <property type="entry name" value="HUPs"/>
    <property type="match status" value="1"/>
</dbReference>
<accession>A0A3N0VKK7</accession>
<proteinExistence type="inferred from homology"/>
<dbReference type="CDD" id="cd02163">
    <property type="entry name" value="PPAT"/>
    <property type="match status" value="1"/>
</dbReference>
<comment type="subcellular location">
    <subcellularLocation>
        <location evidence="9">Cytoplasm</location>
    </subcellularLocation>
</comment>